<dbReference type="InterPro" id="IPR014710">
    <property type="entry name" value="RmlC-like_jellyroll"/>
</dbReference>
<evidence type="ECO:0000256" key="1">
    <source>
        <dbReference type="ARBA" id="ARBA00023015"/>
    </source>
</evidence>
<reference evidence="7 8" key="1">
    <citation type="submission" date="2018-10" db="EMBL/GenBank/DDBJ databases">
        <title>Sequencing the genomes of 1000 actinobacteria strains.</title>
        <authorList>
            <person name="Klenk H.-P."/>
        </authorList>
    </citation>
    <scope>NUCLEOTIDE SEQUENCE [LARGE SCALE GENOMIC DNA]</scope>
    <source>
        <strain evidence="7 8">DSM 43800</strain>
    </source>
</reference>
<dbReference type="CDD" id="cd00038">
    <property type="entry name" value="CAP_ED"/>
    <property type="match status" value="1"/>
</dbReference>
<dbReference type="SUPFAM" id="SSF51206">
    <property type="entry name" value="cAMP-binding domain-like"/>
    <property type="match status" value="1"/>
</dbReference>
<proteinExistence type="predicted"/>
<evidence type="ECO:0000256" key="4">
    <source>
        <dbReference type="SAM" id="MobiDB-lite"/>
    </source>
</evidence>
<evidence type="ECO:0000256" key="3">
    <source>
        <dbReference type="ARBA" id="ARBA00023163"/>
    </source>
</evidence>
<dbReference type="InterPro" id="IPR036390">
    <property type="entry name" value="WH_DNA-bd_sf"/>
</dbReference>
<dbReference type="Gene3D" id="1.10.10.10">
    <property type="entry name" value="Winged helix-like DNA-binding domain superfamily/Winged helix DNA-binding domain"/>
    <property type="match status" value="1"/>
</dbReference>
<dbReference type="InterPro" id="IPR018490">
    <property type="entry name" value="cNMP-bd_dom_sf"/>
</dbReference>
<dbReference type="GO" id="GO:0003677">
    <property type="term" value="F:DNA binding"/>
    <property type="evidence" value="ECO:0007669"/>
    <property type="project" value="UniProtKB-KW"/>
</dbReference>
<feature type="domain" description="HTH crp-type" evidence="6">
    <location>
        <begin position="554"/>
        <end position="628"/>
    </location>
</feature>
<dbReference type="SMART" id="SM00100">
    <property type="entry name" value="cNMP"/>
    <property type="match status" value="1"/>
</dbReference>
<dbReference type="GO" id="GO:0005829">
    <property type="term" value="C:cytosol"/>
    <property type="evidence" value="ECO:0007669"/>
    <property type="project" value="TreeGrafter"/>
</dbReference>
<sequence length="637" mass="68409">MNSRVVELESVLSRPAPDRREARHLAIELADTLDPTTVRRHVDRLLRCVTALTRIDSADAGEELLDAMLDVVEPGSPEAVKVRDQRALIAVARGRSDLVGRHIATPWTGGTAGPMATTRVVPEGGKWSVDGHVPTLAAAIGVGVARARAERLPAAVGDRPPAAPDLLTDPAADPDALESDLSRSAAALGADHPHTLALLISLRSARFQIARDQGGADRVGEALADLREATDRAVTALGPHHPQSLVARANLASAEFELARVRRSADQAQLVLPSLRGAADLAVAKLGPDHPHSLVAQSNLAAAELEVARVEGAHAQARRALDTVRTAASRAVALHGTSHPAARLLARQLRACEAHVGEPGTRRALEDVHVPVEEAARLLARSRPAIPLTRGAVPGRPPVRVTASTPGALATDPQWPDHSLLGRLRDHTRQELLTVGTVVRYAADRELIEQDARDTHAFLLLDGMVKVQVTDEAGDTAVLAIRAAGDLVGEMAALDHRPRSATVVTCGDVVAKLITSAELTAFLHRRNDMFVELISVVDDQLRWANKRRRDFLSHTAAERVARVLAELVGSYGREERGGWTLGIPLTKVELASMAGMKPRTAEKAFSDLRKAGVVVSHYRRDVLVPDLEHLRRFARME</sequence>
<evidence type="ECO:0000313" key="7">
    <source>
        <dbReference type="EMBL" id="RKT55086.1"/>
    </source>
</evidence>
<dbReference type="PANTHER" id="PTHR24567">
    <property type="entry name" value="CRP FAMILY TRANSCRIPTIONAL REGULATORY PROTEIN"/>
    <property type="match status" value="1"/>
</dbReference>
<dbReference type="RefSeq" id="WP_246018978.1">
    <property type="nucleotide sequence ID" value="NZ_RBXO01000001.1"/>
</dbReference>
<dbReference type="PANTHER" id="PTHR24567:SF74">
    <property type="entry name" value="HTH-TYPE TRANSCRIPTIONAL REGULATOR ARCR"/>
    <property type="match status" value="1"/>
</dbReference>
<dbReference type="GO" id="GO:0003700">
    <property type="term" value="F:DNA-binding transcription factor activity"/>
    <property type="evidence" value="ECO:0007669"/>
    <property type="project" value="TreeGrafter"/>
</dbReference>
<dbReference type="EMBL" id="RBXO01000001">
    <property type="protein sequence ID" value="RKT55086.1"/>
    <property type="molecule type" value="Genomic_DNA"/>
</dbReference>
<dbReference type="InterPro" id="IPR036388">
    <property type="entry name" value="WH-like_DNA-bd_sf"/>
</dbReference>
<dbReference type="Gene3D" id="2.60.120.10">
    <property type="entry name" value="Jelly Rolls"/>
    <property type="match status" value="1"/>
</dbReference>
<evidence type="ECO:0000259" key="5">
    <source>
        <dbReference type="PROSITE" id="PS50042"/>
    </source>
</evidence>
<dbReference type="SUPFAM" id="SSF46785">
    <property type="entry name" value="Winged helix' DNA-binding domain"/>
    <property type="match status" value="1"/>
</dbReference>
<dbReference type="InterPro" id="IPR012318">
    <property type="entry name" value="HTH_CRP"/>
</dbReference>
<keyword evidence="8" id="KW-1185">Reference proteome</keyword>
<name>A0A495W0E9_9PSEU</name>
<organism evidence="7 8">
    <name type="scientific">Saccharothrix australiensis</name>
    <dbReference type="NCBI Taxonomy" id="2072"/>
    <lineage>
        <taxon>Bacteria</taxon>
        <taxon>Bacillati</taxon>
        <taxon>Actinomycetota</taxon>
        <taxon>Actinomycetes</taxon>
        <taxon>Pseudonocardiales</taxon>
        <taxon>Pseudonocardiaceae</taxon>
        <taxon>Saccharothrix</taxon>
    </lineage>
</organism>
<dbReference type="AlphaFoldDB" id="A0A495W0E9"/>
<evidence type="ECO:0000313" key="8">
    <source>
        <dbReference type="Proteomes" id="UP000282084"/>
    </source>
</evidence>
<gene>
    <name evidence="7" type="ORF">C8E97_3742</name>
</gene>
<dbReference type="Pfam" id="PF00027">
    <property type="entry name" value="cNMP_binding"/>
    <property type="match status" value="1"/>
</dbReference>
<dbReference type="Gene3D" id="1.25.40.10">
    <property type="entry name" value="Tetratricopeptide repeat domain"/>
    <property type="match status" value="1"/>
</dbReference>
<dbReference type="PROSITE" id="PS50042">
    <property type="entry name" value="CNMP_BINDING_3"/>
    <property type="match status" value="1"/>
</dbReference>
<evidence type="ECO:0000256" key="2">
    <source>
        <dbReference type="ARBA" id="ARBA00023125"/>
    </source>
</evidence>
<dbReference type="InterPro" id="IPR000595">
    <property type="entry name" value="cNMP-bd_dom"/>
</dbReference>
<dbReference type="Proteomes" id="UP000282084">
    <property type="component" value="Unassembled WGS sequence"/>
</dbReference>
<feature type="domain" description="Cyclic nucleotide-binding" evidence="5">
    <location>
        <begin position="420"/>
        <end position="505"/>
    </location>
</feature>
<dbReference type="InterPro" id="IPR011990">
    <property type="entry name" value="TPR-like_helical_dom_sf"/>
</dbReference>
<protein>
    <submittedName>
        <fullName evidence="7">CRP-like cAMP-binding protein</fullName>
    </submittedName>
</protein>
<accession>A0A495W0E9</accession>
<keyword evidence="2" id="KW-0238">DNA-binding</keyword>
<feature type="region of interest" description="Disordered" evidence="4">
    <location>
        <begin position="153"/>
        <end position="176"/>
    </location>
</feature>
<comment type="caution">
    <text evidence="7">The sequence shown here is derived from an EMBL/GenBank/DDBJ whole genome shotgun (WGS) entry which is preliminary data.</text>
</comment>
<dbReference type="PROSITE" id="PS51063">
    <property type="entry name" value="HTH_CRP_2"/>
    <property type="match status" value="1"/>
</dbReference>
<feature type="compositionally biased region" description="Low complexity" evidence="4">
    <location>
        <begin position="158"/>
        <end position="174"/>
    </location>
</feature>
<dbReference type="SUPFAM" id="SSF48452">
    <property type="entry name" value="TPR-like"/>
    <property type="match status" value="1"/>
</dbReference>
<keyword evidence="3" id="KW-0804">Transcription</keyword>
<dbReference type="InterPro" id="IPR050397">
    <property type="entry name" value="Env_Response_Regulators"/>
</dbReference>
<keyword evidence="1" id="KW-0805">Transcription regulation</keyword>
<dbReference type="Pfam" id="PF13545">
    <property type="entry name" value="HTH_Crp_2"/>
    <property type="match status" value="1"/>
</dbReference>
<evidence type="ECO:0000259" key="6">
    <source>
        <dbReference type="PROSITE" id="PS51063"/>
    </source>
</evidence>